<organism evidence="19 20">
    <name type="scientific">Dentiscutata erythropus</name>
    <dbReference type="NCBI Taxonomy" id="1348616"/>
    <lineage>
        <taxon>Eukaryota</taxon>
        <taxon>Fungi</taxon>
        <taxon>Fungi incertae sedis</taxon>
        <taxon>Mucoromycota</taxon>
        <taxon>Glomeromycotina</taxon>
        <taxon>Glomeromycetes</taxon>
        <taxon>Diversisporales</taxon>
        <taxon>Gigasporaceae</taxon>
        <taxon>Dentiscutata</taxon>
    </lineage>
</organism>
<evidence type="ECO:0000256" key="11">
    <source>
        <dbReference type="ARBA" id="ARBA00023136"/>
    </source>
</evidence>
<keyword evidence="14" id="KW-0234">DNA repair</keyword>
<dbReference type="Pfam" id="PF00153">
    <property type="entry name" value="Mito_carr"/>
    <property type="match status" value="3"/>
</dbReference>
<evidence type="ECO:0000313" key="20">
    <source>
        <dbReference type="Proteomes" id="UP000789405"/>
    </source>
</evidence>
<dbReference type="HAMAP" id="MF_03100">
    <property type="entry name" value="Endonuc_su_Slx1"/>
    <property type="match status" value="1"/>
</dbReference>
<evidence type="ECO:0000256" key="7">
    <source>
        <dbReference type="ARBA" id="ARBA00022759"/>
    </source>
</evidence>
<dbReference type="PROSITE" id="PS50164">
    <property type="entry name" value="GIY_YIG"/>
    <property type="match status" value="1"/>
</dbReference>
<keyword evidence="12 14" id="KW-0233">DNA recombination</keyword>
<dbReference type="InterPro" id="IPR000305">
    <property type="entry name" value="GIY-YIG_endonuc"/>
</dbReference>
<dbReference type="Gene3D" id="3.40.1440.10">
    <property type="entry name" value="GIY-YIG endonuclease"/>
    <property type="match status" value="1"/>
</dbReference>
<dbReference type="PROSITE" id="PS50920">
    <property type="entry name" value="SOLCAR"/>
    <property type="match status" value="3"/>
</dbReference>
<dbReference type="GO" id="GO:0006843">
    <property type="term" value="P:mitochondrial citrate transmembrane transport"/>
    <property type="evidence" value="ECO:0007669"/>
    <property type="project" value="TreeGrafter"/>
</dbReference>
<evidence type="ECO:0000256" key="16">
    <source>
        <dbReference type="RuleBase" id="RU000488"/>
    </source>
</evidence>
<evidence type="ECO:0000256" key="8">
    <source>
        <dbReference type="ARBA" id="ARBA00022801"/>
    </source>
</evidence>
<keyword evidence="3 16" id="KW-0813">Transport</keyword>
<dbReference type="GO" id="GO:0006281">
    <property type="term" value="P:DNA repair"/>
    <property type="evidence" value="ECO:0007669"/>
    <property type="project" value="UniProtKB-UniRule"/>
</dbReference>
<evidence type="ECO:0000256" key="6">
    <source>
        <dbReference type="ARBA" id="ARBA00022737"/>
    </source>
</evidence>
<dbReference type="InterPro" id="IPR027520">
    <property type="entry name" value="Slx1"/>
</dbReference>
<evidence type="ECO:0000256" key="17">
    <source>
        <dbReference type="SAM" id="Phobius"/>
    </source>
</evidence>
<evidence type="ECO:0000256" key="1">
    <source>
        <dbReference type="ARBA" id="ARBA00004225"/>
    </source>
</evidence>
<evidence type="ECO:0000256" key="15">
    <source>
        <dbReference type="PROSITE-ProRule" id="PRU00282"/>
    </source>
</evidence>
<dbReference type="AlphaFoldDB" id="A0A9N9NE07"/>
<dbReference type="InterPro" id="IPR023395">
    <property type="entry name" value="MCP_dom_sf"/>
</dbReference>
<keyword evidence="5 14" id="KW-0540">Nuclease</keyword>
<dbReference type="Gene3D" id="1.50.40.10">
    <property type="entry name" value="Mitochondrial carrier domain"/>
    <property type="match status" value="1"/>
</dbReference>
<keyword evidence="10" id="KW-0496">Mitochondrion</keyword>
<comment type="similarity">
    <text evidence="14">Belongs to the SLX1 family.</text>
</comment>
<dbReference type="InterPro" id="IPR018108">
    <property type="entry name" value="MCP_transmembrane"/>
</dbReference>
<comment type="similarity">
    <text evidence="2 16">Belongs to the mitochondrial carrier (TC 2.A.29) family.</text>
</comment>
<dbReference type="InterPro" id="IPR049563">
    <property type="entry name" value="TXTP-like"/>
</dbReference>
<comment type="caution">
    <text evidence="14">Lacks conserved residue(s) required for the propagation of feature annotation.</text>
</comment>
<feature type="repeat" description="Solcar" evidence="15">
    <location>
        <begin position="441"/>
        <end position="527"/>
    </location>
</feature>
<keyword evidence="20" id="KW-1185">Reference proteome</keyword>
<sequence>MLENENAQNIRYDFDCVYLIKSLNQKHQDYCYIGTTPDPQKRLRQHNGEIAAGAERTKGKRPWKFVLIVYGFPNKKAALQFEWAWQHPYLSRHLKNSNYRKNDNTIKTKLSVLQEMLSVNAFSRWSLHLHTVIPIKDLADIVSPVFDIGQLPKHMKVTQGSFEDYQKNYGDKYAFSYVNGIPREQRLAHQLKKHDENMKNKSGCYVCHESFALLKDKVFYSLCSGLVAGGVEATITVGISSFKCYHDVLRVICFNLNDLRSLVQYPTEYVKTQLQLQDGSPTGKKFKGPIDCVVKTVRTQGVFALYRGLSALVIGTAAKAGVRFFTYDQIKTLLADQNGHVSGPRSMLAGLGAGMVEAITVVTPTETIKTKLIHDANRPEPRYKGLSHGIRRIVAEEGLGGIYRGLFPVMMRQGANQAVRFSTYSTLKQEFQKYSSPGQPLPWAVTFGIGAIAGIVTVYTTMPLDVVKTKMQGLKAKELYKNSFHCGWKVLTEEGVMAFWKGATPRLGRLLLSGGIIFTVYEQVMELFRKLERVQMISK</sequence>
<evidence type="ECO:0000256" key="14">
    <source>
        <dbReference type="HAMAP-Rule" id="MF_03100"/>
    </source>
</evidence>
<dbReference type="FunFam" id="1.50.40.10:FF:000007">
    <property type="entry name" value="Mitochondrial tricarboxylate transport protein-like"/>
    <property type="match status" value="1"/>
</dbReference>
<dbReference type="GO" id="GO:0017108">
    <property type="term" value="F:5'-flap endonuclease activity"/>
    <property type="evidence" value="ECO:0007669"/>
    <property type="project" value="InterPro"/>
</dbReference>
<dbReference type="OrthoDB" id="44467at2759"/>
<dbReference type="CDD" id="cd10455">
    <property type="entry name" value="GIY-YIG_SLX1"/>
    <property type="match status" value="1"/>
</dbReference>
<accession>A0A9N9NE07</accession>
<keyword evidence="7 14" id="KW-0255">Endonuclease</keyword>
<keyword evidence="11 15" id="KW-0472">Membrane</keyword>
<evidence type="ECO:0000256" key="3">
    <source>
        <dbReference type="ARBA" id="ARBA00022448"/>
    </source>
</evidence>
<keyword evidence="8 14" id="KW-0378">Hydrolase</keyword>
<name>A0A9N9NE07_9GLOM</name>
<proteinExistence type="inferred from homology"/>
<dbReference type="EMBL" id="CAJVPY010011328">
    <property type="protein sequence ID" value="CAG8726152.1"/>
    <property type="molecule type" value="Genomic_DNA"/>
</dbReference>
<comment type="function">
    <text evidence="14">Catalytic subunit of the SLX1-SLX4 structure-specific endonuclease that resolves DNA secondary structures generated during DNA repair and recombination. Has endonuclease activity towards branched DNA substrates, introducing single-strand cuts in duplex DNA close to junctions with ss-DNA.</text>
</comment>
<evidence type="ECO:0000256" key="2">
    <source>
        <dbReference type="ARBA" id="ARBA00006375"/>
    </source>
</evidence>
<dbReference type="GO" id="GO:0031966">
    <property type="term" value="C:mitochondrial membrane"/>
    <property type="evidence" value="ECO:0007669"/>
    <property type="project" value="UniProtKB-SubCell"/>
</dbReference>
<evidence type="ECO:0000256" key="9">
    <source>
        <dbReference type="ARBA" id="ARBA00022989"/>
    </source>
</evidence>
<keyword evidence="4 15" id="KW-0812">Transmembrane</keyword>
<evidence type="ECO:0000259" key="18">
    <source>
        <dbReference type="PROSITE" id="PS50164"/>
    </source>
</evidence>
<dbReference type="Proteomes" id="UP000789405">
    <property type="component" value="Unassembled WGS sequence"/>
</dbReference>
<keyword evidence="13 14" id="KW-0539">Nucleus</keyword>
<feature type="domain" description="GIY-YIG" evidence="18">
    <location>
        <begin position="13"/>
        <end position="97"/>
    </location>
</feature>
<dbReference type="SUPFAM" id="SSF82771">
    <property type="entry name" value="GIY-YIG endonuclease"/>
    <property type="match status" value="1"/>
</dbReference>
<keyword evidence="14" id="KW-0227">DNA damage</keyword>
<comment type="subcellular location">
    <subcellularLocation>
        <location evidence="1">Mitochondrion membrane</location>
        <topology evidence="1">Multi-pass membrane protein</topology>
    </subcellularLocation>
    <subcellularLocation>
        <location evidence="14">Nucleus</location>
    </subcellularLocation>
</comment>
<comment type="cofactor">
    <cofactor evidence="14">
        <name>a divalent metal cation</name>
        <dbReference type="ChEBI" id="CHEBI:60240"/>
    </cofactor>
</comment>
<evidence type="ECO:0000256" key="10">
    <source>
        <dbReference type="ARBA" id="ARBA00023128"/>
    </source>
</evidence>
<comment type="caution">
    <text evidence="19">The sequence shown here is derived from an EMBL/GenBank/DDBJ whole genome shotgun (WGS) entry which is preliminary data.</text>
</comment>
<dbReference type="GO" id="GO:0071913">
    <property type="term" value="F:citrate secondary active transmembrane transporter activity"/>
    <property type="evidence" value="ECO:0007669"/>
    <property type="project" value="TreeGrafter"/>
</dbReference>
<dbReference type="PANTHER" id="PTHR45788">
    <property type="entry name" value="SUCCINATE/FUMARATE MITOCHONDRIAL TRANSPORTER-RELATED"/>
    <property type="match status" value="1"/>
</dbReference>
<dbReference type="Pfam" id="PF01541">
    <property type="entry name" value="GIY-YIG"/>
    <property type="match status" value="1"/>
</dbReference>
<gene>
    <name evidence="19" type="ORF">DERYTH_LOCUS14735</name>
</gene>
<keyword evidence="9 17" id="KW-1133">Transmembrane helix</keyword>
<evidence type="ECO:0000256" key="4">
    <source>
        <dbReference type="ARBA" id="ARBA00022692"/>
    </source>
</evidence>
<feature type="repeat" description="Solcar" evidence="15">
    <location>
        <begin position="249"/>
        <end position="333"/>
    </location>
</feature>
<protein>
    <submittedName>
        <fullName evidence="19">14785_t:CDS:1</fullName>
    </submittedName>
</protein>
<evidence type="ECO:0000256" key="13">
    <source>
        <dbReference type="ARBA" id="ARBA00023242"/>
    </source>
</evidence>
<feature type="repeat" description="Solcar" evidence="15">
    <location>
        <begin position="344"/>
        <end position="430"/>
    </location>
</feature>
<feature type="transmembrane region" description="Helical" evidence="17">
    <location>
        <begin position="441"/>
        <end position="462"/>
    </location>
</feature>
<dbReference type="PANTHER" id="PTHR45788:SF4">
    <property type="entry name" value="TRICARBOXYLATE TRANSPORT PROTEIN, MITOCHONDRIAL"/>
    <property type="match status" value="1"/>
</dbReference>
<comment type="subunit">
    <text evidence="14">Forms a heterodimer with SLX4.</text>
</comment>
<dbReference type="GO" id="GO:0033557">
    <property type="term" value="C:Slx1-Slx4 complex"/>
    <property type="evidence" value="ECO:0007669"/>
    <property type="project" value="UniProtKB-UniRule"/>
</dbReference>
<evidence type="ECO:0000256" key="5">
    <source>
        <dbReference type="ARBA" id="ARBA00022722"/>
    </source>
</evidence>
<dbReference type="InterPro" id="IPR035901">
    <property type="entry name" value="GIY-YIG_endonuc_sf"/>
</dbReference>
<reference evidence="19" key="1">
    <citation type="submission" date="2021-06" db="EMBL/GenBank/DDBJ databases">
        <authorList>
            <person name="Kallberg Y."/>
            <person name="Tangrot J."/>
            <person name="Rosling A."/>
        </authorList>
    </citation>
    <scope>NUCLEOTIDE SEQUENCE</scope>
    <source>
        <strain evidence="19">MA453B</strain>
    </source>
</reference>
<evidence type="ECO:0000256" key="12">
    <source>
        <dbReference type="ARBA" id="ARBA00023172"/>
    </source>
</evidence>
<dbReference type="GO" id="GO:0006310">
    <property type="term" value="P:DNA recombination"/>
    <property type="evidence" value="ECO:0007669"/>
    <property type="project" value="UniProtKB-UniRule"/>
</dbReference>
<evidence type="ECO:0000313" key="19">
    <source>
        <dbReference type="EMBL" id="CAG8726152.1"/>
    </source>
</evidence>
<keyword evidence="6" id="KW-0677">Repeat</keyword>
<dbReference type="SUPFAM" id="SSF103506">
    <property type="entry name" value="Mitochondrial carrier"/>
    <property type="match status" value="1"/>
</dbReference>